<keyword evidence="5 7" id="KW-1133">Transmembrane helix</keyword>
<dbReference type="Pfam" id="PF00892">
    <property type="entry name" value="EamA"/>
    <property type="match status" value="1"/>
</dbReference>
<evidence type="ECO:0000313" key="9">
    <source>
        <dbReference type="EMBL" id="MDQ7878482.1"/>
    </source>
</evidence>
<feature type="transmembrane region" description="Helical" evidence="7">
    <location>
        <begin position="25"/>
        <end position="43"/>
    </location>
</feature>
<feature type="transmembrane region" description="Helical" evidence="7">
    <location>
        <begin position="105"/>
        <end position="121"/>
    </location>
</feature>
<feature type="transmembrane region" description="Helical" evidence="7">
    <location>
        <begin position="245"/>
        <end position="264"/>
    </location>
</feature>
<evidence type="ECO:0000256" key="1">
    <source>
        <dbReference type="ARBA" id="ARBA00004651"/>
    </source>
</evidence>
<evidence type="ECO:0000256" key="6">
    <source>
        <dbReference type="ARBA" id="ARBA00023136"/>
    </source>
</evidence>
<dbReference type="PANTHER" id="PTHR42920:SF5">
    <property type="entry name" value="EAMA DOMAIN-CONTAINING PROTEIN"/>
    <property type="match status" value="1"/>
</dbReference>
<dbReference type="SUPFAM" id="SSF103481">
    <property type="entry name" value="Multidrug resistance efflux transporter EmrE"/>
    <property type="match status" value="2"/>
</dbReference>
<feature type="transmembrane region" description="Helical" evidence="7">
    <location>
        <begin position="127"/>
        <end position="146"/>
    </location>
</feature>
<feature type="transmembrane region" description="Helical" evidence="7">
    <location>
        <begin position="183"/>
        <end position="206"/>
    </location>
</feature>
<organism evidence="9 10">
    <name type="scientific">Microbacterium psychrotolerans</name>
    <dbReference type="NCBI Taxonomy" id="3068321"/>
    <lineage>
        <taxon>Bacteria</taxon>
        <taxon>Bacillati</taxon>
        <taxon>Actinomycetota</taxon>
        <taxon>Actinomycetes</taxon>
        <taxon>Micrococcales</taxon>
        <taxon>Microbacteriaceae</taxon>
        <taxon>Microbacterium</taxon>
    </lineage>
</organism>
<gene>
    <name evidence="9" type="ORF">Q9R08_10890</name>
</gene>
<feature type="transmembrane region" description="Helical" evidence="7">
    <location>
        <begin position="158"/>
        <end position="177"/>
    </location>
</feature>
<keyword evidence="10" id="KW-1185">Reference proteome</keyword>
<dbReference type="Gene3D" id="1.10.3730.20">
    <property type="match status" value="1"/>
</dbReference>
<accession>A0ABU0Z1N1</accession>
<comment type="subcellular location">
    <subcellularLocation>
        <location evidence="1">Cell membrane</location>
        <topology evidence="1">Multi-pass membrane protein</topology>
    </subcellularLocation>
</comment>
<feature type="transmembrane region" description="Helical" evidence="7">
    <location>
        <begin position="80"/>
        <end position="98"/>
    </location>
</feature>
<sequence length="278" mass="28053">MLLGILSVQLGSALAKGLFGAVGSFGTVTLRLFFAAVILLLVWRPPLRMTRRAWGSVIVYGAVLALMNLLFYLALARIPLGIAVSIELLGPLAVALGGSRRWRDAGWALLAAAGVVLLTDGGGDLDLLGVLFAVGAGACWGLYIIASAGLGRHTTEGNGLALGMAVAAIVAAPVGLYESGAALVHPGVMAVGLGVAMLSSVIPYSLDLEALRRLPPQLFGILMSLEPAAAAVVGLVVLGESLSPAQWAAVLCIVGASAGAALGARSMPPRVADDSDGG</sequence>
<keyword evidence="4 7" id="KW-0812">Transmembrane</keyword>
<keyword evidence="6 7" id="KW-0472">Membrane</keyword>
<protein>
    <submittedName>
        <fullName evidence="9">EamA family transporter</fullName>
    </submittedName>
</protein>
<name>A0ABU0Z1N1_9MICO</name>
<evidence type="ECO:0000313" key="10">
    <source>
        <dbReference type="Proteomes" id="UP001235133"/>
    </source>
</evidence>
<evidence type="ECO:0000256" key="2">
    <source>
        <dbReference type="ARBA" id="ARBA00007362"/>
    </source>
</evidence>
<proteinExistence type="inferred from homology"/>
<feature type="transmembrane region" description="Helical" evidence="7">
    <location>
        <begin position="55"/>
        <end position="74"/>
    </location>
</feature>
<keyword evidence="3" id="KW-1003">Cell membrane</keyword>
<comment type="caution">
    <text evidence="9">The sequence shown here is derived from an EMBL/GenBank/DDBJ whole genome shotgun (WGS) entry which is preliminary data.</text>
</comment>
<feature type="domain" description="EamA" evidence="8">
    <location>
        <begin position="128"/>
        <end position="257"/>
    </location>
</feature>
<dbReference type="RefSeq" id="WP_308868028.1">
    <property type="nucleotide sequence ID" value="NZ_JAVFWO010000003.1"/>
</dbReference>
<dbReference type="EMBL" id="JAVFWO010000003">
    <property type="protein sequence ID" value="MDQ7878482.1"/>
    <property type="molecule type" value="Genomic_DNA"/>
</dbReference>
<feature type="transmembrane region" description="Helical" evidence="7">
    <location>
        <begin position="218"/>
        <end position="239"/>
    </location>
</feature>
<evidence type="ECO:0000256" key="4">
    <source>
        <dbReference type="ARBA" id="ARBA00022692"/>
    </source>
</evidence>
<dbReference type="InterPro" id="IPR051258">
    <property type="entry name" value="Diverse_Substrate_Transporter"/>
</dbReference>
<reference evidence="9 10" key="1">
    <citation type="submission" date="2023-08" db="EMBL/GenBank/DDBJ databases">
        <title>Microbacterium psychrotolerans sp. nov., a psychrotolerant bacterium isolated from soil in Heilongjiang Province, China.</title>
        <authorList>
            <person name="An P."/>
            <person name="Zhao D."/>
            <person name="Xiang H."/>
        </authorList>
    </citation>
    <scope>NUCLEOTIDE SEQUENCE [LARGE SCALE GENOMIC DNA]</scope>
    <source>
        <strain evidence="9 10">QXD-8</strain>
    </source>
</reference>
<evidence type="ECO:0000259" key="8">
    <source>
        <dbReference type="Pfam" id="PF00892"/>
    </source>
</evidence>
<evidence type="ECO:0000256" key="3">
    <source>
        <dbReference type="ARBA" id="ARBA00022475"/>
    </source>
</evidence>
<dbReference type="Proteomes" id="UP001235133">
    <property type="component" value="Unassembled WGS sequence"/>
</dbReference>
<dbReference type="InterPro" id="IPR000620">
    <property type="entry name" value="EamA_dom"/>
</dbReference>
<evidence type="ECO:0000256" key="5">
    <source>
        <dbReference type="ARBA" id="ARBA00022989"/>
    </source>
</evidence>
<evidence type="ECO:0000256" key="7">
    <source>
        <dbReference type="SAM" id="Phobius"/>
    </source>
</evidence>
<dbReference type="PANTHER" id="PTHR42920">
    <property type="entry name" value="OS03G0707200 PROTEIN-RELATED"/>
    <property type="match status" value="1"/>
</dbReference>
<comment type="similarity">
    <text evidence="2">Belongs to the EamA transporter family.</text>
</comment>
<dbReference type="InterPro" id="IPR037185">
    <property type="entry name" value="EmrE-like"/>
</dbReference>